<gene>
    <name evidence="8" type="ORF">SAMN05216339_10314</name>
</gene>
<dbReference type="InterPro" id="IPR017937">
    <property type="entry name" value="Thioredoxin_CS"/>
</dbReference>
<organism evidence="8 9">
    <name type="scientific">Nitrosomonas eutropha</name>
    <dbReference type="NCBI Taxonomy" id="916"/>
    <lineage>
        <taxon>Bacteria</taxon>
        <taxon>Pseudomonadati</taxon>
        <taxon>Pseudomonadota</taxon>
        <taxon>Betaproteobacteria</taxon>
        <taxon>Nitrosomonadales</taxon>
        <taxon>Nitrosomonadaceae</taxon>
        <taxon>Nitrosomonas</taxon>
    </lineage>
</organism>
<dbReference type="CDD" id="cd03019">
    <property type="entry name" value="DsbA_DsbA"/>
    <property type="match status" value="1"/>
</dbReference>
<name>A0A1I7GK05_9PROT</name>
<dbReference type="PROSITE" id="PS00194">
    <property type="entry name" value="THIOREDOXIN_1"/>
    <property type="match status" value="1"/>
</dbReference>
<reference evidence="8 9" key="1">
    <citation type="submission" date="2016-10" db="EMBL/GenBank/DDBJ databases">
        <authorList>
            <person name="de Groot N.N."/>
        </authorList>
    </citation>
    <scope>NUCLEOTIDE SEQUENCE [LARGE SCALE GENOMIC DNA]</scope>
    <source>
        <strain evidence="8 9">Nm24</strain>
    </source>
</reference>
<dbReference type="Pfam" id="PF01323">
    <property type="entry name" value="DSBA"/>
    <property type="match status" value="1"/>
</dbReference>
<dbReference type="InterPro" id="IPR050824">
    <property type="entry name" value="Thiol_disulfide_DsbA"/>
</dbReference>
<evidence type="ECO:0000256" key="3">
    <source>
        <dbReference type="ARBA" id="ARBA00023157"/>
    </source>
</evidence>
<dbReference type="AlphaFoldDB" id="A0A1I7GK05"/>
<keyword evidence="3 5" id="KW-1015">Disulfide bond</keyword>
<protein>
    <recommendedName>
        <fullName evidence="5">Thiol:disulfide interchange protein</fullName>
    </recommendedName>
</protein>
<dbReference type="GO" id="GO:0016491">
    <property type="term" value="F:oxidoreductase activity"/>
    <property type="evidence" value="ECO:0007669"/>
    <property type="project" value="InterPro"/>
</dbReference>
<dbReference type="Proteomes" id="UP000183926">
    <property type="component" value="Unassembled WGS sequence"/>
</dbReference>
<evidence type="ECO:0000313" key="9">
    <source>
        <dbReference type="Proteomes" id="UP000183926"/>
    </source>
</evidence>
<dbReference type="OrthoDB" id="9784896at2"/>
<keyword evidence="4" id="KW-0676">Redox-active center</keyword>
<dbReference type="SUPFAM" id="SSF52833">
    <property type="entry name" value="Thioredoxin-like"/>
    <property type="match status" value="1"/>
</dbReference>
<feature type="disulfide bond" description="Redox-active" evidence="6">
    <location>
        <begin position="60"/>
        <end position="63"/>
    </location>
</feature>
<evidence type="ECO:0000256" key="1">
    <source>
        <dbReference type="ARBA" id="ARBA00005791"/>
    </source>
</evidence>
<dbReference type="EMBL" id="FPBL01000003">
    <property type="protein sequence ID" value="SFU48780.1"/>
    <property type="molecule type" value="Genomic_DNA"/>
</dbReference>
<dbReference type="GO" id="GO:0042597">
    <property type="term" value="C:periplasmic space"/>
    <property type="evidence" value="ECO:0007669"/>
    <property type="project" value="UniProtKB-SubCell"/>
</dbReference>
<evidence type="ECO:0000256" key="5">
    <source>
        <dbReference type="PIRNR" id="PIRNR001488"/>
    </source>
</evidence>
<dbReference type="InterPro" id="IPR023205">
    <property type="entry name" value="DsbA/DsbL"/>
</dbReference>
<dbReference type="InterPro" id="IPR001853">
    <property type="entry name" value="DSBA-like_thioredoxin_dom"/>
</dbReference>
<dbReference type="PANTHER" id="PTHR35891">
    <property type="entry name" value="THIOL:DISULFIDE INTERCHANGE PROTEIN DSBA"/>
    <property type="match status" value="1"/>
</dbReference>
<dbReference type="PIRSF" id="PIRSF001488">
    <property type="entry name" value="Tdi_protein"/>
    <property type="match status" value="1"/>
</dbReference>
<evidence type="ECO:0000259" key="7">
    <source>
        <dbReference type="Pfam" id="PF01323"/>
    </source>
</evidence>
<dbReference type="PANTHER" id="PTHR35891:SF3">
    <property type="entry name" value="THIOL:DISULFIDE INTERCHANGE PROTEIN DSBL"/>
    <property type="match status" value="1"/>
</dbReference>
<comment type="subcellular location">
    <subcellularLocation>
        <location evidence="5">Periplasm</location>
    </subcellularLocation>
</comment>
<comment type="similarity">
    <text evidence="1">Belongs to the thioredoxin family. DsbA subfamily.</text>
</comment>
<feature type="domain" description="DSBA-like thioredoxin" evidence="7">
    <location>
        <begin position="52"/>
        <end position="188"/>
    </location>
</feature>
<dbReference type="RefSeq" id="WP_074927500.1">
    <property type="nucleotide sequence ID" value="NZ_FPBL01000003.1"/>
</dbReference>
<keyword evidence="5" id="KW-0574">Periplasm</keyword>
<dbReference type="InterPro" id="IPR036249">
    <property type="entry name" value="Thioredoxin-like_sf"/>
</dbReference>
<sequence>MNVRKIICFLLSFVVVNLAGILTVHAEIVEGKDYKVLSTPQLTENESQHIEVIEFFWYGCPHCSDLNPYLGRWLESKPADVEFQYIPAIFRNNWAPAARLFYAIESLGLGEILHDKIYHAVHREKIDLSKEETLFNWIEQQGVERDKFISAYNSFTVQNQASRAAQITRQYQLTGVPALVIDGKYLTSGKAGGLPQDTISVLNQLIEKVREERKIQQ</sequence>
<proteinExistence type="inferred from homology"/>
<evidence type="ECO:0000256" key="6">
    <source>
        <dbReference type="PIRSR" id="PIRSR001488-1"/>
    </source>
</evidence>
<evidence type="ECO:0000256" key="4">
    <source>
        <dbReference type="ARBA" id="ARBA00023284"/>
    </source>
</evidence>
<accession>A0A1I7GK05</accession>
<evidence type="ECO:0000313" key="8">
    <source>
        <dbReference type="EMBL" id="SFU48780.1"/>
    </source>
</evidence>
<dbReference type="Gene3D" id="3.40.30.10">
    <property type="entry name" value="Glutaredoxin"/>
    <property type="match status" value="1"/>
</dbReference>
<keyword evidence="2" id="KW-0732">Signal</keyword>
<evidence type="ECO:0000256" key="2">
    <source>
        <dbReference type="ARBA" id="ARBA00022729"/>
    </source>
</evidence>